<feature type="compositionally biased region" description="Basic and acidic residues" evidence="1">
    <location>
        <begin position="30"/>
        <end position="39"/>
    </location>
</feature>
<reference evidence="2 3" key="1">
    <citation type="submission" date="2021-03" db="EMBL/GenBank/DDBJ databases">
        <title>Sequencing the genomes of 1000 actinobacteria strains.</title>
        <authorList>
            <person name="Klenk H.-P."/>
        </authorList>
    </citation>
    <scope>NUCLEOTIDE SEQUENCE [LARGE SCALE GENOMIC DNA]</scope>
    <source>
        <strain evidence="2 3">DSM 45516</strain>
    </source>
</reference>
<dbReference type="Proteomes" id="UP001519325">
    <property type="component" value="Unassembled WGS sequence"/>
</dbReference>
<feature type="compositionally biased region" description="Polar residues" evidence="1">
    <location>
        <begin position="46"/>
        <end position="59"/>
    </location>
</feature>
<dbReference type="RefSeq" id="WP_209885749.1">
    <property type="nucleotide sequence ID" value="NZ_JAGGMR010000001.1"/>
</dbReference>
<feature type="region of interest" description="Disordered" evidence="1">
    <location>
        <begin position="30"/>
        <end position="66"/>
    </location>
</feature>
<accession>A0ABS4QBJ2</accession>
<gene>
    <name evidence="2" type="ORF">BJ987_001369</name>
</gene>
<protein>
    <submittedName>
        <fullName evidence="2">Uncharacterized protein</fullName>
    </submittedName>
</protein>
<sequence length="89" mass="9726">MNVAQTINGELFSAGVRDAGNGHLYESRYQGESRADSGQHLRHSSTMKNMNPKEQNPTRGQRDFPRYPDSAAWWATTASAAATVPASCI</sequence>
<evidence type="ECO:0000313" key="2">
    <source>
        <dbReference type="EMBL" id="MBP2188468.1"/>
    </source>
</evidence>
<evidence type="ECO:0000313" key="3">
    <source>
        <dbReference type="Proteomes" id="UP001519325"/>
    </source>
</evidence>
<name>A0ABS4QBJ2_9NOCA</name>
<proteinExistence type="predicted"/>
<keyword evidence="3" id="KW-1185">Reference proteome</keyword>
<comment type="caution">
    <text evidence="2">The sequence shown here is derived from an EMBL/GenBank/DDBJ whole genome shotgun (WGS) entry which is preliminary data.</text>
</comment>
<organism evidence="2 3">
    <name type="scientific">Nocardia goodfellowii</name>
    <dbReference type="NCBI Taxonomy" id="882446"/>
    <lineage>
        <taxon>Bacteria</taxon>
        <taxon>Bacillati</taxon>
        <taxon>Actinomycetota</taxon>
        <taxon>Actinomycetes</taxon>
        <taxon>Mycobacteriales</taxon>
        <taxon>Nocardiaceae</taxon>
        <taxon>Nocardia</taxon>
    </lineage>
</organism>
<evidence type="ECO:0000256" key="1">
    <source>
        <dbReference type="SAM" id="MobiDB-lite"/>
    </source>
</evidence>
<dbReference type="EMBL" id="JAGGMR010000001">
    <property type="protein sequence ID" value="MBP2188468.1"/>
    <property type="molecule type" value="Genomic_DNA"/>
</dbReference>